<dbReference type="Proteomes" id="UP000199058">
    <property type="component" value="Unassembled WGS sequence"/>
</dbReference>
<sequence length="369" mass="41055">MPEEKSASPRTPKTETTSSTSASASQTQPQRQASEAARAEVRKRLAEKEVERKPTRAEVPPTRATREKEEASYRERPTREQPADSSSTSREFQQTTASGYPNGGGGGGNGSGNYPTLPPDGGKSFSTLALVALVLAVLGLGFGGWQLMRAENQQQAMEALADRIQELEIRLSETGQDLTEAGSSFSQRLRAHQEKLEWADDEIRKLWVVAHQRNRPAIAELQEKLEKVEGDLASTRTSANQANQNAQQAAERLERATNRWNEQLRGLSSEVESYSNRLAEISLTTSTLNQQVRDQDRRQQVEALNQEVRELRGQITQLTQQASAEVPEDLGERLAEYEEILASLEASRSQLTSRVTRLMDDVRELQQGR</sequence>
<keyword evidence="3" id="KW-0472">Membrane</keyword>
<keyword evidence="3" id="KW-0812">Transmembrane</keyword>
<evidence type="ECO:0000256" key="3">
    <source>
        <dbReference type="SAM" id="Phobius"/>
    </source>
</evidence>
<dbReference type="EMBL" id="FOLH01000001">
    <property type="protein sequence ID" value="SFB82485.1"/>
    <property type="molecule type" value="Genomic_DNA"/>
</dbReference>
<feature type="coiled-coil region" evidence="1">
    <location>
        <begin position="294"/>
        <end position="361"/>
    </location>
</feature>
<dbReference type="Gene3D" id="1.20.5.1700">
    <property type="match status" value="1"/>
</dbReference>
<feature type="coiled-coil region" evidence="1">
    <location>
        <begin position="218"/>
        <end position="270"/>
    </location>
</feature>
<protein>
    <recommendedName>
        <fullName evidence="6">Chromosome partition protein Smc</fullName>
    </recommendedName>
</protein>
<reference evidence="4 5" key="1">
    <citation type="submission" date="2016-10" db="EMBL/GenBank/DDBJ databases">
        <authorList>
            <person name="de Groot N.N."/>
        </authorList>
    </citation>
    <scope>NUCLEOTIDE SEQUENCE [LARGE SCALE GENOMIC DNA]</scope>
    <source>
        <strain evidence="4 5">DSM 18438</strain>
    </source>
</reference>
<name>A0A1I1E5H5_9GAMM</name>
<feature type="region of interest" description="Disordered" evidence="2">
    <location>
        <begin position="1"/>
        <end position="118"/>
    </location>
</feature>
<feature type="coiled-coil region" evidence="1">
    <location>
        <begin position="147"/>
        <end position="177"/>
    </location>
</feature>
<feature type="compositionally biased region" description="Basic and acidic residues" evidence="2">
    <location>
        <begin position="37"/>
        <end position="56"/>
    </location>
</feature>
<evidence type="ECO:0000256" key="2">
    <source>
        <dbReference type="SAM" id="MobiDB-lite"/>
    </source>
</evidence>
<feature type="compositionally biased region" description="Polar residues" evidence="2">
    <location>
        <begin position="83"/>
        <end position="97"/>
    </location>
</feature>
<feature type="compositionally biased region" description="Gly residues" evidence="2">
    <location>
        <begin position="101"/>
        <end position="111"/>
    </location>
</feature>
<dbReference type="AlphaFoldDB" id="A0A1I1E5H5"/>
<evidence type="ECO:0000256" key="1">
    <source>
        <dbReference type="SAM" id="Coils"/>
    </source>
</evidence>
<dbReference type="STRING" id="1122252.SAMN05660443_0370"/>
<keyword evidence="3" id="KW-1133">Transmembrane helix</keyword>
<evidence type="ECO:0008006" key="6">
    <source>
        <dbReference type="Google" id="ProtNLM"/>
    </source>
</evidence>
<evidence type="ECO:0000313" key="5">
    <source>
        <dbReference type="Proteomes" id="UP000199058"/>
    </source>
</evidence>
<feature type="compositionally biased region" description="Low complexity" evidence="2">
    <location>
        <begin position="8"/>
        <end position="34"/>
    </location>
</feature>
<accession>A0A1I1E5H5</accession>
<keyword evidence="5" id="KW-1185">Reference proteome</keyword>
<feature type="transmembrane region" description="Helical" evidence="3">
    <location>
        <begin position="128"/>
        <end position="148"/>
    </location>
</feature>
<evidence type="ECO:0000313" key="4">
    <source>
        <dbReference type="EMBL" id="SFB82485.1"/>
    </source>
</evidence>
<gene>
    <name evidence="4" type="ORF">SAMN05660443_0370</name>
</gene>
<organism evidence="4 5">
    <name type="scientific">Marinospirillum celere</name>
    <dbReference type="NCBI Taxonomy" id="1122252"/>
    <lineage>
        <taxon>Bacteria</taxon>
        <taxon>Pseudomonadati</taxon>
        <taxon>Pseudomonadota</taxon>
        <taxon>Gammaproteobacteria</taxon>
        <taxon>Oceanospirillales</taxon>
        <taxon>Oceanospirillaceae</taxon>
        <taxon>Marinospirillum</taxon>
    </lineage>
</organism>
<proteinExistence type="predicted"/>
<keyword evidence="1" id="KW-0175">Coiled coil</keyword>
<feature type="compositionally biased region" description="Basic and acidic residues" evidence="2">
    <location>
        <begin position="64"/>
        <end position="82"/>
    </location>
</feature>